<dbReference type="SUPFAM" id="SSF53335">
    <property type="entry name" value="S-adenosyl-L-methionine-dependent methyltransferases"/>
    <property type="match status" value="2"/>
</dbReference>
<comment type="caution">
    <text evidence="1">The sequence shown here is derived from an EMBL/GenBank/DDBJ whole genome shotgun (WGS) entry which is preliminary data.</text>
</comment>
<keyword evidence="2" id="KW-1185">Reference proteome</keyword>
<evidence type="ECO:0000313" key="1">
    <source>
        <dbReference type="EMBL" id="OTN76465.1"/>
    </source>
</evidence>
<name>A0A242A601_9ENTE</name>
<proteinExistence type="predicted"/>
<dbReference type="AlphaFoldDB" id="A0A242A601"/>
<dbReference type="STRING" id="1834191.A5886_001542"/>
<feature type="non-terminal residue" evidence="1">
    <location>
        <position position="1"/>
    </location>
</feature>
<dbReference type="Gene3D" id="3.40.50.150">
    <property type="entry name" value="Vaccinia Virus protein VP39"/>
    <property type="match status" value="1"/>
</dbReference>
<dbReference type="InterPro" id="IPR029063">
    <property type="entry name" value="SAM-dependent_MTases_sf"/>
</dbReference>
<reference evidence="1 2" key="1">
    <citation type="submission" date="2017-05" db="EMBL/GenBank/DDBJ databases">
        <title>The Genome Sequence of Enterococcus sp. 8G7_MSG3316.</title>
        <authorList>
            <consortium name="The Broad Institute Genomics Platform"/>
            <consortium name="The Broad Institute Genomic Center for Infectious Diseases"/>
            <person name="Earl A."/>
            <person name="Manson A."/>
            <person name="Schwartman J."/>
            <person name="Gilmore M."/>
            <person name="Abouelleil A."/>
            <person name="Cao P."/>
            <person name="Chapman S."/>
            <person name="Cusick C."/>
            <person name="Shea T."/>
            <person name="Young S."/>
            <person name="Neafsey D."/>
            <person name="Nusbaum C."/>
            <person name="Birren B."/>
        </authorList>
    </citation>
    <scope>NUCLEOTIDE SEQUENCE [LARGE SCALE GENOMIC DNA]</scope>
    <source>
        <strain evidence="1 2">8G7_MSG3316</strain>
    </source>
</reference>
<gene>
    <name evidence="1" type="ORF">A5886_001542</name>
</gene>
<sequence>EYGLYARMKNFIRIVCLKVYNKEILEAKINLEELNGTDLYIAYIDLLRNLEMLEENDKDGSSIKLKEIYDGKNEKLSKILQDYNYMKDLVSQKSKFKTPTSRYINHLIKYILELESISLVKKTNASLSDDFYSDLGEEAFTLFNEKNYTLALSDCTIARILDIGCGNGNFIDYFIENGKFTNIVGIEKQQNVSDHIKNKDVYKRQGGRCY</sequence>
<accession>A0A242A601</accession>
<dbReference type="Proteomes" id="UP000195043">
    <property type="component" value="Unassembled WGS sequence"/>
</dbReference>
<evidence type="ECO:0000313" key="2">
    <source>
        <dbReference type="Proteomes" id="UP000195043"/>
    </source>
</evidence>
<dbReference type="EMBL" id="NGKU01000001">
    <property type="protein sequence ID" value="OTN76465.1"/>
    <property type="molecule type" value="Genomic_DNA"/>
</dbReference>
<protein>
    <recommendedName>
        <fullName evidence="3">Methyltransferase domain-containing protein</fullName>
    </recommendedName>
</protein>
<evidence type="ECO:0008006" key="3">
    <source>
        <dbReference type="Google" id="ProtNLM"/>
    </source>
</evidence>
<dbReference type="RefSeq" id="WP_218776634.1">
    <property type="nucleotide sequence ID" value="NZ_NGKU01000001.1"/>
</dbReference>
<organism evidence="1 2">
    <name type="scientific">Candidatus Enterococcus testudinis</name>
    <dbReference type="NCBI Taxonomy" id="1834191"/>
    <lineage>
        <taxon>Bacteria</taxon>
        <taxon>Bacillati</taxon>
        <taxon>Bacillota</taxon>
        <taxon>Bacilli</taxon>
        <taxon>Lactobacillales</taxon>
        <taxon>Enterococcaceae</taxon>
        <taxon>Enterococcus</taxon>
    </lineage>
</organism>